<dbReference type="PANTHER" id="PTHR43214">
    <property type="entry name" value="TWO-COMPONENT RESPONSE REGULATOR"/>
    <property type="match status" value="1"/>
</dbReference>
<dbReference type="GO" id="GO:0006355">
    <property type="term" value="P:regulation of DNA-templated transcription"/>
    <property type="evidence" value="ECO:0007669"/>
    <property type="project" value="InterPro"/>
</dbReference>
<dbReference type="InterPro" id="IPR016032">
    <property type="entry name" value="Sig_transdc_resp-reg_C-effctor"/>
</dbReference>
<dbReference type="InterPro" id="IPR000792">
    <property type="entry name" value="Tscrpt_reg_LuxR_C"/>
</dbReference>
<evidence type="ECO:0000256" key="1">
    <source>
        <dbReference type="ARBA" id="ARBA00023015"/>
    </source>
</evidence>
<dbReference type="CDD" id="cd06170">
    <property type="entry name" value="LuxR_C_like"/>
    <property type="match status" value="1"/>
</dbReference>
<evidence type="ECO:0000256" key="2">
    <source>
        <dbReference type="ARBA" id="ARBA00023125"/>
    </source>
</evidence>
<name>A0A9X3Z591_9BACL</name>
<accession>A0A9X3Z591</accession>
<dbReference type="RefSeq" id="WP_271140939.1">
    <property type="nucleotide sequence ID" value="NZ_JAPYYP010000043.1"/>
</dbReference>
<evidence type="ECO:0000259" key="4">
    <source>
        <dbReference type="PROSITE" id="PS50043"/>
    </source>
</evidence>
<keyword evidence="3" id="KW-0804">Transcription</keyword>
<dbReference type="Pfam" id="PF00196">
    <property type="entry name" value="GerE"/>
    <property type="match status" value="1"/>
</dbReference>
<gene>
    <name evidence="5" type="ORF">O3V59_20830</name>
</gene>
<evidence type="ECO:0000313" key="5">
    <source>
        <dbReference type="EMBL" id="MDA5110791.1"/>
    </source>
</evidence>
<evidence type="ECO:0000256" key="3">
    <source>
        <dbReference type="ARBA" id="ARBA00023163"/>
    </source>
</evidence>
<comment type="caution">
    <text evidence="5">The sequence shown here is derived from an EMBL/GenBank/DDBJ whole genome shotgun (WGS) entry which is preliminary data.</text>
</comment>
<organism evidence="5 6">
    <name type="scientific">Brevibacillus thermoruber</name>
    <dbReference type="NCBI Taxonomy" id="33942"/>
    <lineage>
        <taxon>Bacteria</taxon>
        <taxon>Bacillati</taxon>
        <taxon>Bacillota</taxon>
        <taxon>Bacilli</taxon>
        <taxon>Bacillales</taxon>
        <taxon>Paenibacillaceae</taxon>
        <taxon>Brevibacillus</taxon>
    </lineage>
</organism>
<dbReference type="Gene3D" id="3.40.50.2300">
    <property type="match status" value="1"/>
</dbReference>
<keyword evidence="1" id="KW-0805">Transcription regulation</keyword>
<dbReference type="AlphaFoldDB" id="A0A9X3Z591"/>
<evidence type="ECO:0000313" key="6">
    <source>
        <dbReference type="Proteomes" id="UP001151071"/>
    </source>
</evidence>
<dbReference type="InterPro" id="IPR039420">
    <property type="entry name" value="WalR-like"/>
</dbReference>
<proteinExistence type="predicted"/>
<dbReference type="SUPFAM" id="SSF46894">
    <property type="entry name" value="C-terminal effector domain of the bipartite response regulators"/>
    <property type="match status" value="1"/>
</dbReference>
<keyword evidence="2" id="KW-0238">DNA-binding</keyword>
<dbReference type="SMART" id="SM00421">
    <property type="entry name" value="HTH_LUXR"/>
    <property type="match status" value="1"/>
</dbReference>
<dbReference type="GO" id="GO:0003677">
    <property type="term" value="F:DNA binding"/>
    <property type="evidence" value="ECO:0007669"/>
    <property type="project" value="UniProtKB-KW"/>
</dbReference>
<dbReference type="Proteomes" id="UP001151071">
    <property type="component" value="Unassembled WGS sequence"/>
</dbReference>
<feature type="domain" description="HTH luxR-type" evidence="4">
    <location>
        <begin position="139"/>
        <end position="204"/>
    </location>
</feature>
<dbReference type="EMBL" id="JAPYYP010000043">
    <property type="protein sequence ID" value="MDA5110791.1"/>
    <property type="molecule type" value="Genomic_DNA"/>
</dbReference>
<dbReference type="PANTHER" id="PTHR43214:SF43">
    <property type="entry name" value="TWO-COMPONENT RESPONSE REGULATOR"/>
    <property type="match status" value="1"/>
</dbReference>
<protein>
    <submittedName>
        <fullName evidence="5">Response regulator transcription factor</fullName>
    </submittedName>
</protein>
<dbReference type="PRINTS" id="PR00038">
    <property type="entry name" value="HTHLUXR"/>
</dbReference>
<keyword evidence="6" id="KW-1185">Reference proteome</keyword>
<sequence length="215" mass="24963">MGVRNILIVDEREGKQSFYSNLLSVKRYACHFLNNQDLLSDPVFMKKFDLVILSLTKDTLSLHIQNKHPRTIILLSTKYKHYAKFVQGAQAILMKECPRELKIAINVVERGSCYFSSEFMDTLFSGWRAEKTADDFDMEFHLPETLTEMELRVAEELANDRTNQQIADTLYLSKRTVEYHIAACMQKLGVKSRVGLAVKMTKVNMFRQMLNKRIL</sequence>
<dbReference type="PROSITE" id="PS50043">
    <property type="entry name" value="HTH_LUXR_2"/>
    <property type="match status" value="1"/>
</dbReference>
<reference evidence="5" key="1">
    <citation type="submission" date="2022-12" db="EMBL/GenBank/DDBJ databases">
        <title>Draft genome sequence of the thermophilic strain Brevibacillus thermoruber HT42, isolated from Los Humeros, Puebla, Mexico, with biotechnological potential.</title>
        <authorList>
            <person name="Lara Sanchez J."/>
            <person name="Solis Palacios R."/>
            <person name="Bustos Baena A.S."/>
            <person name="Ruz Baez A.E."/>
            <person name="Espinosa Luna G."/>
            <person name="Oliart Ros R.M."/>
        </authorList>
    </citation>
    <scope>NUCLEOTIDE SEQUENCE</scope>
    <source>
        <strain evidence="5">HT42</strain>
    </source>
</reference>